<keyword evidence="11" id="KW-1185">Reference proteome</keyword>
<dbReference type="GO" id="GO:0005737">
    <property type="term" value="C:cytoplasm"/>
    <property type="evidence" value="ECO:0007669"/>
    <property type="project" value="InterPro"/>
</dbReference>
<dbReference type="InterPro" id="IPR000819">
    <property type="entry name" value="Peptidase_M17_C"/>
</dbReference>
<evidence type="ECO:0000256" key="8">
    <source>
        <dbReference type="ARBA" id="ARBA00050061"/>
    </source>
</evidence>
<evidence type="ECO:0000256" key="7">
    <source>
        <dbReference type="ARBA" id="ARBA00050021"/>
    </source>
</evidence>
<dbReference type="PANTHER" id="PTHR11963:SF23">
    <property type="entry name" value="CYTOSOL AMINOPEPTIDASE"/>
    <property type="match status" value="1"/>
</dbReference>
<evidence type="ECO:0000256" key="6">
    <source>
        <dbReference type="ARBA" id="ARBA00049972"/>
    </source>
</evidence>
<feature type="domain" description="Cytosol aminopeptidase" evidence="9">
    <location>
        <begin position="300"/>
        <end position="307"/>
    </location>
</feature>
<dbReference type="GO" id="GO:0030145">
    <property type="term" value="F:manganese ion binding"/>
    <property type="evidence" value="ECO:0007669"/>
    <property type="project" value="InterPro"/>
</dbReference>
<dbReference type="InterPro" id="IPR011356">
    <property type="entry name" value="Leucine_aapep/pepB"/>
</dbReference>
<keyword evidence="4" id="KW-0378">Hydrolase</keyword>
<dbReference type="PRINTS" id="PR00481">
    <property type="entry name" value="LAMNOPPTDASE"/>
</dbReference>
<protein>
    <recommendedName>
        <fullName evidence="7">Probable cytosol aminopeptidase</fullName>
    </recommendedName>
    <alternativeName>
        <fullName evidence="8">Leucine aminopeptidase</fullName>
    </alternativeName>
    <alternativeName>
        <fullName evidence="5">Leucyl aminopeptidase</fullName>
    </alternativeName>
</protein>
<dbReference type="PROSITE" id="PS00631">
    <property type="entry name" value="CYTOSOL_AP"/>
    <property type="match status" value="1"/>
</dbReference>
<accession>A0A2K8KFP6</accession>
<evidence type="ECO:0000256" key="1">
    <source>
        <dbReference type="ARBA" id="ARBA00009528"/>
    </source>
</evidence>
<dbReference type="Proteomes" id="UP000231179">
    <property type="component" value="Chromosome"/>
</dbReference>
<evidence type="ECO:0000313" key="10">
    <source>
        <dbReference type="EMBL" id="ATX70505.1"/>
    </source>
</evidence>
<evidence type="ECO:0000256" key="5">
    <source>
        <dbReference type="ARBA" id="ARBA00033172"/>
    </source>
</evidence>
<evidence type="ECO:0000256" key="2">
    <source>
        <dbReference type="ARBA" id="ARBA00022438"/>
    </source>
</evidence>
<organism evidence="10 11">
    <name type="scientific">Spiroplasma clarkii</name>
    <dbReference type="NCBI Taxonomy" id="2139"/>
    <lineage>
        <taxon>Bacteria</taxon>
        <taxon>Bacillati</taxon>
        <taxon>Mycoplasmatota</taxon>
        <taxon>Mollicutes</taxon>
        <taxon>Entomoplasmatales</taxon>
        <taxon>Spiroplasmataceae</taxon>
        <taxon>Spiroplasma</taxon>
    </lineage>
</organism>
<keyword evidence="3" id="KW-0645">Protease</keyword>
<dbReference type="GO" id="GO:0006508">
    <property type="term" value="P:proteolysis"/>
    <property type="evidence" value="ECO:0007669"/>
    <property type="project" value="UniProtKB-KW"/>
</dbReference>
<dbReference type="Gene3D" id="3.40.630.10">
    <property type="entry name" value="Zn peptidases"/>
    <property type="match status" value="1"/>
</dbReference>
<dbReference type="PANTHER" id="PTHR11963">
    <property type="entry name" value="LEUCINE AMINOPEPTIDASE-RELATED"/>
    <property type="match status" value="1"/>
</dbReference>
<reference evidence="10 11" key="1">
    <citation type="submission" date="2017-11" db="EMBL/GenBank/DDBJ databases">
        <title>Complete genome sequence of Spiroplasma clarkii CN-5 (DSM 19994).</title>
        <authorList>
            <person name="Tsai Y.-M."/>
            <person name="Chang A."/>
            <person name="Lo W.-S."/>
            <person name="Kuo C.-H."/>
        </authorList>
    </citation>
    <scope>NUCLEOTIDE SEQUENCE [LARGE SCALE GENOMIC DNA]</scope>
    <source>
        <strain evidence="10 11">CN-5</strain>
    </source>
</reference>
<evidence type="ECO:0000256" key="4">
    <source>
        <dbReference type="ARBA" id="ARBA00022801"/>
    </source>
</evidence>
<evidence type="ECO:0000256" key="3">
    <source>
        <dbReference type="ARBA" id="ARBA00022670"/>
    </source>
</evidence>
<comment type="similarity">
    <text evidence="1">Belongs to the peptidase M17 family.</text>
</comment>
<dbReference type="RefSeq" id="WP_100254069.1">
    <property type="nucleotide sequence ID" value="NZ_CP024870.1"/>
</dbReference>
<evidence type="ECO:0000313" key="11">
    <source>
        <dbReference type="Proteomes" id="UP000231179"/>
    </source>
</evidence>
<dbReference type="CDD" id="cd00433">
    <property type="entry name" value="Peptidase_M17"/>
    <property type="match status" value="1"/>
</dbReference>
<dbReference type="SUPFAM" id="SSF53187">
    <property type="entry name" value="Zn-dependent exopeptidases"/>
    <property type="match status" value="1"/>
</dbReference>
<keyword evidence="2 10" id="KW-0031">Aminopeptidase</keyword>
<dbReference type="EMBL" id="CP024870">
    <property type="protein sequence ID" value="ATX70505.1"/>
    <property type="molecule type" value="Genomic_DNA"/>
</dbReference>
<proteinExistence type="inferred from homology"/>
<evidence type="ECO:0000259" key="9">
    <source>
        <dbReference type="PROSITE" id="PS00631"/>
    </source>
</evidence>
<name>A0A2K8KFP6_9MOLU</name>
<dbReference type="GO" id="GO:0070006">
    <property type="term" value="F:metalloaminopeptidase activity"/>
    <property type="evidence" value="ECO:0007669"/>
    <property type="project" value="InterPro"/>
</dbReference>
<comment type="function">
    <text evidence="6">Presumably involved in the processing and regular turnover of intracellular proteins. Catalyzes the removal of unsubstituted N-terminal amino acids from various peptides.</text>
</comment>
<gene>
    <name evidence="10" type="primary">pepA</name>
    <name evidence="10" type="ORF">SCLAR_v1c01740</name>
</gene>
<sequence length="444" mass="48506">MITINKKNNEITLKAISKDSKVDPLVILEPGVATLISSEKTIYLCIEVTDCCEDLKSTIENYIIATKYNLNIDVDSFVALFKDKNAAFQAVVETVMFAAHKQIEMKVKETTEKQFDLGFDAKYQDLLKNSEIKLEFVNFARDLQDLPPNVGTSVEIANRIETKAKTVADVKISILNKKQIQDLDMGLFLAVNAGSNVEPRLVVLEYTGDPKAKKTALVGKGITFDTGGYNLKPSNFLENMKFDMSGAAIVSATVMALAKAKAKCNVVGIGLLTDNRIGGTATLTESIVKSMNGQTVEITNTDAEGRLVLADGITYAVHNQKAERVITVATLTGAIDIALGKWFTGTFSSSDEFYSEFVTAALKAQEPIWRQPLIEGHLKAMKCSKIADLVNSEPGRQAGSSTAAAFLDSFAEKKQYIHLDIASTADQSKRGRAPMTRTMFELLK</sequence>
<dbReference type="Pfam" id="PF00883">
    <property type="entry name" value="Peptidase_M17"/>
    <property type="match status" value="1"/>
</dbReference>
<dbReference type="AlphaFoldDB" id="A0A2K8KFP6"/>